<evidence type="ECO:0000256" key="1">
    <source>
        <dbReference type="ARBA" id="ARBA00007689"/>
    </source>
</evidence>
<evidence type="ECO:0000259" key="2">
    <source>
        <dbReference type="Pfam" id="PF03795"/>
    </source>
</evidence>
<keyword evidence="4" id="KW-1185">Reference proteome</keyword>
<dbReference type="SUPFAM" id="SSF54909">
    <property type="entry name" value="Dimeric alpha+beta barrel"/>
    <property type="match status" value="1"/>
</dbReference>
<feature type="domain" description="YCII-related" evidence="2">
    <location>
        <begin position="1"/>
        <end position="81"/>
    </location>
</feature>
<comment type="similarity">
    <text evidence="1">Belongs to the YciI family.</text>
</comment>
<dbReference type="RefSeq" id="WP_025354546.1">
    <property type="nucleotide sequence ID" value="NZ_BAAABQ010000014.1"/>
</dbReference>
<dbReference type="PANTHER" id="PTHR37828">
    <property type="entry name" value="GSR2449 PROTEIN"/>
    <property type="match status" value="1"/>
</dbReference>
<name>A0ABR6BSV1_9PSEU</name>
<dbReference type="InterPro" id="IPR005545">
    <property type="entry name" value="YCII"/>
</dbReference>
<accession>A0ABR6BSV1</accession>
<sequence length="100" mass="11345">MYIVLLNYKAPLEEIDYVLPDHCAWLDRQYALGYFLASGRRAGRTGDVFIARPMTREKLLAVLATDPFVLKRLASHEVVEFEATRTAPDLIIHNEALRAG</sequence>
<gene>
    <name evidence="3" type="ORF">BC739_007191</name>
</gene>
<proteinExistence type="inferred from homology"/>
<dbReference type="InterPro" id="IPR011008">
    <property type="entry name" value="Dimeric_a/b-barrel"/>
</dbReference>
<comment type="caution">
    <text evidence="3">The sequence shown here is derived from an EMBL/GenBank/DDBJ whole genome shotgun (WGS) entry which is preliminary data.</text>
</comment>
<dbReference type="Pfam" id="PF03795">
    <property type="entry name" value="YCII"/>
    <property type="match status" value="1"/>
</dbReference>
<dbReference type="EMBL" id="JACJID010000006">
    <property type="protein sequence ID" value="MBA8929958.1"/>
    <property type="molecule type" value="Genomic_DNA"/>
</dbReference>
<dbReference type="PANTHER" id="PTHR37828:SF1">
    <property type="entry name" value="YCII-RELATED DOMAIN-CONTAINING PROTEIN"/>
    <property type="match status" value="1"/>
</dbReference>
<organism evidence="3 4">
    <name type="scientific">Kutzneria viridogrisea</name>
    <dbReference type="NCBI Taxonomy" id="47990"/>
    <lineage>
        <taxon>Bacteria</taxon>
        <taxon>Bacillati</taxon>
        <taxon>Actinomycetota</taxon>
        <taxon>Actinomycetes</taxon>
        <taxon>Pseudonocardiales</taxon>
        <taxon>Pseudonocardiaceae</taxon>
        <taxon>Kutzneria</taxon>
    </lineage>
</organism>
<reference evidence="3 4" key="1">
    <citation type="submission" date="2020-08" db="EMBL/GenBank/DDBJ databases">
        <title>Genomic Encyclopedia of Archaeal and Bacterial Type Strains, Phase II (KMG-II): from individual species to whole genera.</title>
        <authorList>
            <person name="Goeker M."/>
        </authorList>
    </citation>
    <scope>NUCLEOTIDE SEQUENCE [LARGE SCALE GENOMIC DNA]</scope>
    <source>
        <strain evidence="3 4">DSM 43850</strain>
    </source>
</reference>
<protein>
    <submittedName>
        <fullName evidence="3">Uncharacterized protein YciI</fullName>
    </submittedName>
</protein>
<evidence type="ECO:0000313" key="3">
    <source>
        <dbReference type="EMBL" id="MBA8929958.1"/>
    </source>
</evidence>
<dbReference type="Proteomes" id="UP000517916">
    <property type="component" value="Unassembled WGS sequence"/>
</dbReference>
<evidence type="ECO:0000313" key="4">
    <source>
        <dbReference type="Proteomes" id="UP000517916"/>
    </source>
</evidence>